<keyword evidence="1" id="KW-0540">Nuclease</keyword>
<keyword evidence="6" id="KW-0269">Exonuclease</keyword>
<accession>A0A942E0D6</accession>
<feature type="compositionally biased region" description="Basic and acidic residues" evidence="16">
    <location>
        <begin position="930"/>
        <end position="942"/>
    </location>
</feature>
<gene>
    <name evidence="19" type="primary">addA</name>
    <name evidence="19" type="ORF">KEU06_08670</name>
</gene>
<dbReference type="GO" id="GO:0005524">
    <property type="term" value="F:ATP binding"/>
    <property type="evidence" value="ECO:0007669"/>
    <property type="project" value="UniProtKB-UniRule"/>
</dbReference>
<dbReference type="PROSITE" id="PS51198">
    <property type="entry name" value="UVRD_HELICASE_ATP_BIND"/>
    <property type="match status" value="1"/>
</dbReference>
<dbReference type="InterPro" id="IPR014151">
    <property type="entry name" value="DNA_helicase_AddA"/>
</dbReference>
<keyword evidence="4 15" id="KW-0378">Hydrolase</keyword>
<evidence type="ECO:0000259" key="18">
    <source>
        <dbReference type="PROSITE" id="PS51217"/>
    </source>
</evidence>
<comment type="caution">
    <text evidence="19">The sequence shown here is derived from an EMBL/GenBank/DDBJ whole genome shotgun (WGS) entry which is preliminary data.</text>
</comment>
<evidence type="ECO:0000256" key="11">
    <source>
        <dbReference type="ARBA" id="ARBA00034617"/>
    </source>
</evidence>
<evidence type="ECO:0000256" key="10">
    <source>
        <dbReference type="ARBA" id="ARBA00023235"/>
    </source>
</evidence>
<organism evidence="19 20">
    <name type="scientific">Pseudaminobacter soli</name>
    <name type="common">ex Zhang et al. 2022</name>
    <dbReference type="NCBI Taxonomy" id="2831468"/>
    <lineage>
        <taxon>Bacteria</taxon>
        <taxon>Pseudomonadati</taxon>
        <taxon>Pseudomonadota</taxon>
        <taxon>Alphaproteobacteria</taxon>
        <taxon>Hyphomicrobiales</taxon>
        <taxon>Phyllobacteriaceae</taxon>
        <taxon>Pseudaminobacter</taxon>
    </lineage>
</organism>
<dbReference type="Proteomes" id="UP000680348">
    <property type="component" value="Unassembled WGS sequence"/>
</dbReference>
<evidence type="ECO:0000256" key="13">
    <source>
        <dbReference type="ARBA" id="ARBA00034923"/>
    </source>
</evidence>
<dbReference type="PROSITE" id="PS51217">
    <property type="entry name" value="UVRD_HELICASE_CTER"/>
    <property type="match status" value="1"/>
</dbReference>
<dbReference type="InterPro" id="IPR000212">
    <property type="entry name" value="DNA_helicase_UvrD/REP"/>
</dbReference>
<evidence type="ECO:0000313" key="20">
    <source>
        <dbReference type="Proteomes" id="UP000680348"/>
    </source>
</evidence>
<evidence type="ECO:0000256" key="14">
    <source>
        <dbReference type="ARBA" id="ARBA00048988"/>
    </source>
</evidence>
<evidence type="ECO:0000256" key="16">
    <source>
        <dbReference type="SAM" id="MobiDB-lite"/>
    </source>
</evidence>
<dbReference type="Pfam" id="PF13361">
    <property type="entry name" value="UvrD_C"/>
    <property type="match status" value="2"/>
</dbReference>
<keyword evidence="5 15" id="KW-0347">Helicase</keyword>
<dbReference type="PANTHER" id="PTHR11070">
    <property type="entry name" value="UVRD / RECB / PCRA DNA HELICASE FAMILY MEMBER"/>
    <property type="match status" value="1"/>
</dbReference>
<dbReference type="SUPFAM" id="SSF52980">
    <property type="entry name" value="Restriction endonuclease-like"/>
    <property type="match status" value="1"/>
</dbReference>
<keyword evidence="7 15" id="KW-0067">ATP-binding</keyword>
<evidence type="ECO:0000256" key="5">
    <source>
        <dbReference type="ARBA" id="ARBA00022806"/>
    </source>
</evidence>
<evidence type="ECO:0000256" key="2">
    <source>
        <dbReference type="ARBA" id="ARBA00022741"/>
    </source>
</evidence>
<evidence type="ECO:0000256" key="3">
    <source>
        <dbReference type="ARBA" id="ARBA00022763"/>
    </source>
</evidence>
<dbReference type="Pfam" id="PF12705">
    <property type="entry name" value="PDDEXK_1"/>
    <property type="match status" value="1"/>
</dbReference>
<keyword evidence="3" id="KW-0227">DNA damage</keyword>
<sequence>MKPRYAIPEETRRNQATASDPKLSAWVSANAGSGKTHVLAQRVIRLLLEDTDPSRILCLTYTRAAAANMSKRVFSTLSEWAMLPDEALAKRITEVEGQAPSHSKLARARQLFARALETPGGLKIQTIHAFCEAVLHQFPLEANIAAHFQMLDGLMEEALYAAARRELLTGAAGADKPQLAEAFASVLERGGEAGLDALLGEILSCRNGLRSFIDEVAIDDPPYAGLYAEFGFSPDDTPASAADSVWPLPGFEPRFYREFEQTAQAYGATRVLDRILPAMNAAIAEGDPERRLTHLTGFLSAKGEPCKPDWLFGKKLLTAFPDLADRYLAACEAILAASDRIWHLRALHNTRAALTIADWLIARYEQLKTGRGFLDFNDLITRTARLLSRPDAGPWVLYKLDKGIDHILIDEAQDTSPEQWSVVRRLAEEFFSGQSARDNVQRTIFAVGDEKQSIYSFQGAAPEAFAESGHAFSAKVRGAEGAFEHVRLNLSFRSTEDVLGAVDRVFSREEARRGLTFEGDPISHAAIRAGAPGYVELWPSLGADLIEEPDDWTVPIDHATAPAVRLAENIARTVQGWLKDGEIIEGQGRRVTAGDILVLVRKRGSFVNALTKSLKERHIPVAGADRLRLPSHIAVKDMIALGRAVLQPEDDLSLGALLKSPVFGFGEDDLFAMAAGRQKGVSLMKSLAARADSDLACAGAAKQLERWANEAAFRRPFEFYSGVLGRDGVRAKMIARLGHEAGDILDEFLAFALAQEKTGLPGLETFLATLETAAPEIRREMDQTRDEVRVMTVHAAKGLEAPIVFLVDGGAQPFSPQHLPRLVPFSPKGELVGTTGYLWRAPGETPCGFLRGLESGISERADDEYRRLLYVGMTRAEDRLIVCGFHGRNPPKPTTWHSLVSSALGGAAECVEIDHPVVGKTVRFKITGHGKVEEPPRSEAAEAKPVPPLPESLLSPLPPSRVLPRPLAPSGASSLLVETEQAVVTGRSPVLDPEAEPAFAIERGIVLHKLLQMLPDIAEAEREPAARRYLARAASGWEIKEQEKALHPVLAILSDSAFAPIFSPGSRAEVGIMGHLEVRGERRAISGKIDRLAVTESEVLIIDYKTNRPPPADLAAVPPAYVAQLALYRALLQPIYPGRRVAAALLFTEAPRLIELPVAAMDEALARLNPP</sequence>
<keyword evidence="2 15" id="KW-0547">Nucleotide-binding</keyword>
<proteinExistence type="predicted"/>
<feature type="domain" description="UvrD-like helicase C-terminal" evidence="18">
    <location>
        <begin position="525"/>
        <end position="798"/>
    </location>
</feature>
<evidence type="ECO:0000256" key="4">
    <source>
        <dbReference type="ARBA" id="ARBA00022801"/>
    </source>
</evidence>
<comment type="catalytic activity">
    <reaction evidence="11">
        <text>Couples ATP hydrolysis with the unwinding of duplex DNA by translocating in the 3'-5' direction.</text>
        <dbReference type="EC" id="5.6.2.4"/>
    </reaction>
</comment>
<feature type="region of interest" description="Disordered" evidence="16">
    <location>
        <begin position="929"/>
        <end position="951"/>
    </location>
</feature>
<evidence type="ECO:0000259" key="17">
    <source>
        <dbReference type="PROSITE" id="PS51198"/>
    </source>
</evidence>
<evidence type="ECO:0000256" key="15">
    <source>
        <dbReference type="PROSITE-ProRule" id="PRU00560"/>
    </source>
</evidence>
<evidence type="ECO:0000256" key="12">
    <source>
        <dbReference type="ARBA" id="ARBA00034808"/>
    </source>
</evidence>
<keyword evidence="10" id="KW-0413">Isomerase</keyword>
<evidence type="ECO:0000256" key="7">
    <source>
        <dbReference type="ARBA" id="ARBA00022840"/>
    </source>
</evidence>
<evidence type="ECO:0000313" key="19">
    <source>
        <dbReference type="EMBL" id="MBS3648701.1"/>
    </source>
</evidence>
<dbReference type="RefSeq" id="WP_188254266.1">
    <property type="nucleotide sequence ID" value="NZ_JABVCF010000004.1"/>
</dbReference>
<dbReference type="InterPro" id="IPR011335">
    <property type="entry name" value="Restrct_endonuc-II-like"/>
</dbReference>
<dbReference type="SUPFAM" id="SSF52540">
    <property type="entry name" value="P-loop containing nucleoside triphosphate hydrolases"/>
    <property type="match status" value="1"/>
</dbReference>
<dbReference type="GO" id="GO:0003677">
    <property type="term" value="F:DNA binding"/>
    <property type="evidence" value="ECO:0007669"/>
    <property type="project" value="UniProtKB-KW"/>
</dbReference>
<dbReference type="GO" id="GO:0043138">
    <property type="term" value="F:3'-5' DNA helicase activity"/>
    <property type="evidence" value="ECO:0007669"/>
    <property type="project" value="UniProtKB-EC"/>
</dbReference>
<dbReference type="InterPro" id="IPR014017">
    <property type="entry name" value="DNA_helicase_UvrD-like_C"/>
</dbReference>
<dbReference type="GO" id="GO:0005829">
    <property type="term" value="C:cytosol"/>
    <property type="evidence" value="ECO:0007669"/>
    <property type="project" value="TreeGrafter"/>
</dbReference>
<dbReference type="GO" id="GO:0000725">
    <property type="term" value="P:recombinational repair"/>
    <property type="evidence" value="ECO:0007669"/>
    <property type="project" value="TreeGrafter"/>
</dbReference>
<protein>
    <recommendedName>
        <fullName evidence="12">DNA 3'-5' helicase</fullName>
        <ecNumber evidence="12">5.6.2.4</ecNumber>
    </recommendedName>
    <alternativeName>
        <fullName evidence="13">DNA 3'-5' helicase II</fullName>
    </alternativeName>
</protein>
<feature type="domain" description="UvrD-like helicase ATP-binding" evidence="17">
    <location>
        <begin position="8"/>
        <end position="495"/>
    </location>
</feature>
<dbReference type="AlphaFoldDB" id="A0A942E0D6"/>
<dbReference type="Gene3D" id="1.10.486.10">
    <property type="entry name" value="PCRA, domain 4"/>
    <property type="match status" value="1"/>
</dbReference>
<comment type="catalytic activity">
    <reaction evidence="14">
        <text>ATP + H2O = ADP + phosphate + H(+)</text>
        <dbReference type="Rhea" id="RHEA:13065"/>
        <dbReference type="ChEBI" id="CHEBI:15377"/>
        <dbReference type="ChEBI" id="CHEBI:15378"/>
        <dbReference type="ChEBI" id="CHEBI:30616"/>
        <dbReference type="ChEBI" id="CHEBI:43474"/>
        <dbReference type="ChEBI" id="CHEBI:456216"/>
        <dbReference type="EC" id="5.6.2.4"/>
    </reaction>
</comment>
<dbReference type="Gene3D" id="3.40.50.300">
    <property type="entry name" value="P-loop containing nucleotide triphosphate hydrolases"/>
    <property type="match status" value="3"/>
</dbReference>
<dbReference type="InterPro" id="IPR011604">
    <property type="entry name" value="PDDEXK-like_dom_sf"/>
</dbReference>
<evidence type="ECO:0000256" key="1">
    <source>
        <dbReference type="ARBA" id="ARBA00022722"/>
    </source>
</evidence>
<dbReference type="GO" id="GO:0033202">
    <property type="term" value="C:DNA helicase complex"/>
    <property type="evidence" value="ECO:0007669"/>
    <property type="project" value="TreeGrafter"/>
</dbReference>
<dbReference type="GO" id="GO:0004527">
    <property type="term" value="F:exonuclease activity"/>
    <property type="evidence" value="ECO:0007669"/>
    <property type="project" value="UniProtKB-KW"/>
</dbReference>
<dbReference type="EMBL" id="JAGWCR010000004">
    <property type="protein sequence ID" value="MBS3648701.1"/>
    <property type="molecule type" value="Genomic_DNA"/>
</dbReference>
<evidence type="ECO:0000256" key="9">
    <source>
        <dbReference type="ARBA" id="ARBA00023204"/>
    </source>
</evidence>
<keyword evidence="8" id="KW-0238">DNA-binding</keyword>
<feature type="region of interest" description="Disordered" evidence="16">
    <location>
        <begin position="1"/>
        <end position="21"/>
    </location>
</feature>
<evidence type="ECO:0000256" key="6">
    <source>
        <dbReference type="ARBA" id="ARBA00022839"/>
    </source>
</evidence>
<dbReference type="InterPro" id="IPR014016">
    <property type="entry name" value="UvrD-like_ATP-bd"/>
</dbReference>
<dbReference type="InterPro" id="IPR027417">
    <property type="entry name" value="P-loop_NTPase"/>
</dbReference>
<feature type="binding site" evidence="15">
    <location>
        <begin position="29"/>
        <end position="36"/>
    </location>
    <ligand>
        <name>ATP</name>
        <dbReference type="ChEBI" id="CHEBI:30616"/>
    </ligand>
</feature>
<dbReference type="EC" id="5.6.2.4" evidence="12"/>
<dbReference type="Pfam" id="PF00580">
    <property type="entry name" value="UvrD-helicase"/>
    <property type="match status" value="1"/>
</dbReference>
<dbReference type="Gene3D" id="3.90.320.10">
    <property type="match status" value="1"/>
</dbReference>
<dbReference type="InterPro" id="IPR038726">
    <property type="entry name" value="PDDEXK_AddAB-type"/>
</dbReference>
<dbReference type="Gene3D" id="3.30.160.800">
    <property type="match status" value="1"/>
</dbReference>
<name>A0A942E0D6_9HYPH</name>
<dbReference type="NCBIfam" id="TIGR02784">
    <property type="entry name" value="addA_alphas"/>
    <property type="match status" value="1"/>
</dbReference>
<reference evidence="19" key="1">
    <citation type="submission" date="2021-04" db="EMBL/GenBank/DDBJ databases">
        <title>Pseudaminobacter soli sp. nov., isolated from paddy soil contaminated by heavy metals.</title>
        <authorList>
            <person name="Zhang K."/>
        </authorList>
    </citation>
    <scope>NUCLEOTIDE SEQUENCE</scope>
    <source>
        <strain evidence="19">19-2017</strain>
    </source>
</reference>
<keyword evidence="9" id="KW-0234">DNA repair</keyword>
<evidence type="ECO:0000256" key="8">
    <source>
        <dbReference type="ARBA" id="ARBA00023125"/>
    </source>
</evidence>
<dbReference type="PANTHER" id="PTHR11070:SF2">
    <property type="entry name" value="ATP-DEPENDENT DNA HELICASE SRS2"/>
    <property type="match status" value="1"/>
</dbReference>
<keyword evidence="20" id="KW-1185">Reference proteome</keyword>